<sequence length="142" mass="15605">MRDHNLTPPKKKLPPLVKVKLASVVLAAVLADRMNEEDAGSVLRDATGTQWSLLTCMQYLSGKEALGAIAALPDDWNEDGMSKEALEHATKVAAFAVANAHPKGTPLCASDLAKEYRGKEYRGKEYRGKEYRGKEYRGKESI</sequence>
<gene>
    <name evidence="1" type="ORF">CSC65_05680</name>
</gene>
<evidence type="ECO:0000313" key="2">
    <source>
        <dbReference type="Proteomes" id="UP000788419"/>
    </source>
</evidence>
<dbReference type="EMBL" id="PDWN01000004">
    <property type="protein sequence ID" value="KAF1695986.1"/>
    <property type="molecule type" value="Genomic_DNA"/>
</dbReference>
<organism evidence="1 2">
    <name type="scientific">Pseudoxanthomonas daejeonensis</name>
    <dbReference type="NCBI Taxonomy" id="266062"/>
    <lineage>
        <taxon>Bacteria</taxon>
        <taxon>Pseudomonadati</taxon>
        <taxon>Pseudomonadota</taxon>
        <taxon>Gammaproteobacteria</taxon>
        <taxon>Lysobacterales</taxon>
        <taxon>Lysobacteraceae</taxon>
        <taxon>Pseudoxanthomonas</taxon>
    </lineage>
</organism>
<evidence type="ECO:0000313" key="1">
    <source>
        <dbReference type="EMBL" id="KAF1695986.1"/>
    </source>
</evidence>
<keyword evidence="2" id="KW-1185">Reference proteome</keyword>
<comment type="caution">
    <text evidence="1">The sequence shown here is derived from an EMBL/GenBank/DDBJ whole genome shotgun (WGS) entry which is preliminary data.</text>
</comment>
<dbReference type="Proteomes" id="UP000788419">
    <property type="component" value="Unassembled WGS sequence"/>
</dbReference>
<dbReference type="RefSeq" id="WP_162409313.1">
    <property type="nucleotide sequence ID" value="NZ_PDWN01000004.1"/>
</dbReference>
<protein>
    <submittedName>
        <fullName evidence="1">Uncharacterized protein</fullName>
    </submittedName>
</protein>
<reference evidence="1 2" key="1">
    <citation type="submission" date="2017-10" db="EMBL/GenBank/DDBJ databases">
        <title>Whole genome sequencing of members of genus Pseudoxanthomonas.</title>
        <authorList>
            <person name="Kumar S."/>
            <person name="Bansal K."/>
            <person name="Kaur A."/>
            <person name="Patil P."/>
            <person name="Sharma S."/>
            <person name="Patil P.B."/>
        </authorList>
    </citation>
    <scope>NUCLEOTIDE SEQUENCE [LARGE SCALE GENOMIC DNA]</scope>
    <source>
        <strain evidence="1 2">DSM 17801</strain>
    </source>
</reference>
<accession>A0ABQ6Z923</accession>
<proteinExistence type="predicted"/>
<name>A0ABQ6Z923_9GAMM</name>